<reference evidence="1 2" key="1">
    <citation type="submission" date="2019-06" db="EMBL/GenBank/DDBJ databases">
        <title>Draft genome of Aliikangiella marina GYP-15.</title>
        <authorList>
            <person name="Wang G."/>
        </authorList>
    </citation>
    <scope>NUCLEOTIDE SEQUENCE [LARGE SCALE GENOMIC DNA]</scope>
    <source>
        <strain evidence="1 2">GYP-15</strain>
    </source>
</reference>
<name>A0A545TE48_9GAMM</name>
<evidence type="ECO:0008006" key="3">
    <source>
        <dbReference type="Google" id="ProtNLM"/>
    </source>
</evidence>
<evidence type="ECO:0000313" key="1">
    <source>
        <dbReference type="EMBL" id="TQV75495.1"/>
    </source>
</evidence>
<dbReference type="Proteomes" id="UP000317839">
    <property type="component" value="Unassembled WGS sequence"/>
</dbReference>
<keyword evidence="2" id="KW-1185">Reference proteome</keyword>
<organism evidence="1 2">
    <name type="scientific">Aliikangiella marina</name>
    <dbReference type="NCBI Taxonomy" id="1712262"/>
    <lineage>
        <taxon>Bacteria</taxon>
        <taxon>Pseudomonadati</taxon>
        <taxon>Pseudomonadota</taxon>
        <taxon>Gammaproteobacteria</taxon>
        <taxon>Oceanospirillales</taxon>
        <taxon>Pleioneaceae</taxon>
        <taxon>Aliikangiella</taxon>
    </lineage>
</organism>
<gene>
    <name evidence="1" type="ORF">FLL45_11305</name>
</gene>
<dbReference type="RefSeq" id="WP_142942109.1">
    <property type="nucleotide sequence ID" value="NZ_VIKR01000002.1"/>
</dbReference>
<dbReference type="SUPFAM" id="SSF48452">
    <property type="entry name" value="TPR-like"/>
    <property type="match status" value="1"/>
</dbReference>
<evidence type="ECO:0000313" key="2">
    <source>
        <dbReference type="Proteomes" id="UP000317839"/>
    </source>
</evidence>
<accession>A0A545TE48</accession>
<proteinExistence type="predicted"/>
<comment type="caution">
    <text evidence="1">The sequence shown here is derived from an EMBL/GenBank/DDBJ whole genome shotgun (WGS) entry which is preliminary data.</text>
</comment>
<protein>
    <recommendedName>
        <fullName evidence="3">Tetratricopeptide repeat protein</fullName>
    </recommendedName>
</protein>
<dbReference type="Gene3D" id="1.25.40.10">
    <property type="entry name" value="Tetratricopeptide repeat domain"/>
    <property type="match status" value="1"/>
</dbReference>
<sequence length="185" mass="21963">MNYTETLDKALSCLRQLDLDKALLLFYQLLDENPRDLELIDRIYKLEVKRPHMPGFERICRHIFSVNSSSQEFHEYFVRAYTDFSEQFGRNSEFSDEQAYNLLYQLSSTRFEQDCEALVTRIKKHQANNPKTPSALFRYCESLISKGQMLKAKNEFRYLITYYTETPEAQNAIARLSWVESQIVR</sequence>
<dbReference type="InterPro" id="IPR011990">
    <property type="entry name" value="TPR-like_helical_dom_sf"/>
</dbReference>
<dbReference type="OrthoDB" id="9814037at2"/>
<dbReference type="AlphaFoldDB" id="A0A545TE48"/>
<dbReference type="EMBL" id="VIKR01000002">
    <property type="protein sequence ID" value="TQV75495.1"/>
    <property type="molecule type" value="Genomic_DNA"/>
</dbReference>